<keyword evidence="1" id="KW-0732">Signal</keyword>
<feature type="signal peptide" evidence="1">
    <location>
        <begin position="1"/>
        <end position="24"/>
    </location>
</feature>
<accession>A0A0U5GF17</accession>
<keyword evidence="3" id="KW-1185">Reference proteome</keyword>
<gene>
    <name evidence="2" type="ORF">ASPCAL13473</name>
</gene>
<reference evidence="3" key="1">
    <citation type="journal article" date="2016" name="Genome Announc.">
        <title>Draft genome sequences of fungus Aspergillus calidoustus.</title>
        <authorList>
            <person name="Horn F."/>
            <person name="Linde J."/>
            <person name="Mattern D.J."/>
            <person name="Walther G."/>
            <person name="Guthke R."/>
            <person name="Scherlach K."/>
            <person name="Martin K."/>
            <person name="Brakhage A.A."/>
            <person name="Petzke L."/>
            <person name="Valiante V."/>
        </authorList>
    </citation>
    <scope>NUCLEOTIDE SEQUENCE [LARGE SCALE GENOMIC DNA]</scope>
    <source>
        <strain evidence="3">SF006504</strain>
    </source>
</reference>
<name>A0A0U5GF17_ASPCI</name>
<evidence type="ECO:0000313" key="3">
    <source>
        <dbReference type="Proteomes" id="UP000054771"/>
    </source>
</evidence>
<evidence type="ECO:0000313" key="2">
    <source>
        <dbReference type="EMBL" id="CEL10352.1"/>
    </source>
</evidence>
<sequence>MIASIKTLLLTAALSTSALGAVSATFNRYFEAGCATALGPVTLVEGYCVNVAGFPILSWGSSGISGACEDASTSPVIKIFSEPGCETGLIGEFAVGEEAQCVEADVTIQSVTLVCE</sequence>
<dbReference type="Proteomes" id="UP000054771">
    <property type="component" value="Unassembled WGS sequence"/>
</dbReference>
<dbReference type="EMBL" id="CDMC01000018">
    <property type="protein sequence ID" value="CEL10352.1"/>
    <property type="molecule type" value="Genomic_DNA"/>
</dbReference>
<organism evidence="2 3">
    <name type="scientific">Aspergillus calidoustus</name>
    <dbReference type="NCBI Taxonomy" id="454130"/>
    <lineage>
        <taxon>Eukaryota</taxon>
        <taxon>Fungi</taxon>
        <taxon>Dikarya</taxon>
        <taxon>Ascomycota</taxon>
        <taxon>Pezizomycotina</taxon>
        <taxon>Eurotiomycetes</taxon>
        <taxon>Eurotiomycetidae</taxon>
        <taxon>Eurotiales</taxon>
        <taxon>Aspergillaceae</taxon>
        <taxon>Aspergillus</taxon>
        <taxon>Aspergillus subgen. Nidulantes</taxon>
    </lineage>
</organism>
<dbReference type="OMA" id="GVCDDAK"/>
<dbReference type="OrthoDB" id="4423022at2759"/>
<protein>
    <submittedName>
        <fullName evidence="2">Uncharacterized protein</fullName>
    </submittedName>
</protein>
<feature type="chain" id="PRO_5006857818" evidence="1">
    <location>
        <begin position="25"/>
        <end position="116"/>
    </location>
</feature>
<evidence type="ECO:0000256" key="1">
    <source>
        <dbReference type="SAM" id="SignalP"/>
    </source>
</evidence>
<proteinExistence type="predicted"/>
<dbReference type="AlphaFoldDB" id="A0A0U5GF17"/>